<name>A0AAN8EVW2_9EURO</name>
<feature type="region of interest" description="Disordered" evidence="1">
    <location>
        <begin position="1"/>
        <end position="114"/>
    </location>
</feature>
<dbReference type="EMBL" id="JAKLMC020000011">
    <property type="protein sequence ID" value="KAK5953353.1"/>
    <property type="molecule type" value="Genomic_DNA"/>
</dbReference>
<feature type="region of interest" description="Disordered" evidence="1">
    <location>
        <begin position="370"/>
        <end position="407"/>
    </location>
</feature>
<feature type="compositionally biased region" description="Basic residues" evidence="1">
    <location>
        <begin position="1"/>
        <end position="14"/>
    </location>
</feature>
<feature type="compositionally biased region" description="Basic and acidic residues" evidence="1">
    <location>
        <begin position="742"/>
        <end position="762"/>
    </location>
</feature>
<feature type="region of interest" description="Disordered" evidence="1">
    <location>
        <begin position="739"/>
        <end position="762"/>
    </location>
</feature>
<feature type="compositionally biased region" description="Polar residues" evidence="1">
    <location>
        <begin position="570"/>
        <end position="586"/>
    </location>
</feature>
<keyword evidence="2" id="KW-0812">Transmembrane</keyword>
<evidence type="ECO:0000256" key="1">
    <source>
        <dbReference type="SAM" id="MobiDB-lite"/>
    </source>
</evidence>
<feature type="compositionally biased region" description="Polar residues" evidence="1">
    <location>
        <begin position="896"/>
        <end position="907"/>
    </location>
</feature>
<evidence type="ECO:0000256" key="2">
    <source>
        <dbReference type="SAM" id="Phobius"/>
    </source>
</evidence>
<feature type="region of interest" description="Disordered" evidence="1">
    <location>
        <begin position="549"/>
        <end position="608"/>
    </location>
</feature>
<keyword evidence="2" id="KW-1133">Transmembrane helix</keyword>
<evidence type="ECO:0000313" key="4">
    <source>
        <dbReference type="Proteomes" id="UP001316803"/>
    </source>
</evidence>
<evidence type="ECO:0008006" key="5">
    <source>
        <dbReference type="Google" id="ProtNLM"/>
    </source>
</evidence>
<comment type="caution">
    <text evidence="3">The sequence shown here is derived from an EMBL/GenBank/DDBJ whole genome shotgun (WGS) entry which is preliminary data.</text>
</comment>
<protein>
    <recommendedName>
        <fullName evidence="5">Ubiquitination network signaling protein</fullName>
    </recommendedName>
</protein>
<feature type="compositionally biased region" description="Basic residues" evidence="1">
    <location>
        <begin position="596"/>
        <end position="607"/>
    </location>
</feature>
<organism evidence="3 4">
    <name type="scientific">Knufia fluminis</name>
    <dbReference type="NCBI Taxonomy" id="191047"/>
    <lineage>
        <taxon>Eukaryota</taxon>
        <taxon>Fungi</taxon>
        <taxon>Dikarya</taxon>
        <taxon>Ascomycota</taxon>
        <taxon>Pezizomycotina</taxon>
        <taxon>Eurotiomycetes</taxon>
        <taxon>Chaetothyriomycetidae</taxon>
        <taxon>Chaetothyriales</taxon>
        <taxon>Trichomeriaceae</taxon>
        <taxon>Knufia</taxon>
    </lineage>
</organism>
<accession>A0AAN8EVW2</accession>
<proteinExistence type="predicted"/>
<gene>
    <name evidence="3" type="ORF">OHC33_005297</name>
</gene>
<feature type="compositionally biased region" description="Polar residues" evidence="1">
    <location>
        <begin position="30"/>
        <end position="68"/>
    </location>
</feature>
<keyword evidence="4" id="KW-1185">Reference proteome</keyword>
<dbReference type="Proteomes" id="UP001316803">
    <property type="component" value="Unassembled WGS sequence"/>
</dbReference>
<dbReference type="AlphaFoldDB" id="A0AAN8EVW2"/>
<reference evidence="3 4" key="1">
    <citation type="submission" date="2022-12" db="EMBL/GenBank/DDBJ databases">
        <title>Genomic features and morphological characterization of a novel Knufia sp. strain isolated from spacecraft assembly facility.</title>
        <authorList>
            <person name="Teixeira M."/>
            <person name="Chander A.M."/>
            <person name="Stajich J.E."/>
            <person name="Venkateswaran K."/>
        </authorList>
    </citation>
    <scope>NUCLEOTIDE SEQUENCE [LARGE SCALE GENOMIC DNA]</scope>
    <source>
        <strain evidence="3 4">FJI-L2-BK-P2</strain>
    </source>
</reference>
<keyword evidence="2" id="KW-0472">Membrane</keyword>
<feature type="compositionally biased region" description="Basic and acidic residues" evidence="1">
    <location>
        <begin position="83"/>
        <end position="104"/>
    </location>
</feature>
<feature type="transmembrane region" description="Helical" evidence="2">
    <location>
        <begin position="150"/>
        <end position="171"/>
    </location>
</feature>
<evidence type="ECO:0000313" key="3">
    <source>
        <dbReference type="EMBL" id="KAK5953353.1"/>
    </source>
</evidence>
<sequence length="938" mass="102007">MPRNPAAKKGHHNNRHENGLVGPGKRVSRQKSNGQLNGIAKSSSTADEPLPTSSHVQYTDGQPVSVSTGIDLEANPDASASTEELRWRKRGSESSSDGHDHKWDNVNGPTSMASTKRADLVPSKTKGIQDLSAMQIASTILTSNPAGDTISLLIVLLALPSMVLTIVQALFASLTLMPPSGGVSPVSFLSLFDVFQGSAGSPSLGTMAVVDVICFALWVCLWNWAQNFALDLAQIQIAITLGSGNYGKSGSVNSVCLLLVLLLHSARSSGLRYLVHTKLLHPSIMSHPRVTAFTRYLPDESNFGNGPGPPSKIRSLFAVHIISQALMAFVRRRVAGTSTSTKTKRLDSESLLSTNNTLDSTAQDSLFNTAAAPGSDQIPPSTPPIKESKDKAQNAKKRRRQANQVRSRQPFWAALASTKVHVLREVEHNKDKAVSSGTPDNPARGEPNDCIWITSVEPSTIKFEAGDCGLAESGHDSKSAGNSEPFYVRINNARWHSVDMDYVDEDVYGNDFPTRWSGSIGGLAPDCNYVCSFRRREGDGEIASIMVRTPPHVDRDQPNATAPMPARQSARPNSPTTTLKTSIQTAERSREDANNRRNKVRRNHRSALAKLDREIEALQNKLRSGSDDNKQRQKLLQAERNARQHEEAISALSQQLDQLETIPEDETVEYGKKKAAYDERNRHLMEANDSLANVKSETKNELSCIENDLTGTIARKDRLTARNTKLAAEQDRLTEANIQNLSEKERKAVESSARERDQQRQTADWRRRIEDLNAQLATVKVQTESVFREIEEAFARTSGPLTPEGELPGTTLGGSRGFLFGNMQPSTFVPDPNASPFQYSAKNAPVNARRPRSSTNQSAGGISHMSGDFDDADPIPPMPSNMDFDSGFAANGRQGSGSSRGKNNHSPATAGVIGGGLRSPHRGSHSPGQLGMQSTSTW</sequence>
<feature type="region of interest" description="Disordered" evidence="1">
    <location>
        <begin position="844"/>
        <end position="938"/>
    </location>
</feature>